<accession>A0A857GKN9</accession>
<dbReference type="Proteomes" id="UP000463949">
    <property type="component" value="Chromosome"/>
</dbReference>
<dbReference type="EMBL" id="CP024621">
    <property type="protein sequence ID" value="QHD49785.1"/>
    <property type="molecule type" value="Genomic_DNA"/>
</dbReference>
<dbReference type="KEGG" id="hmd:CTT34_08830"/>
<dbReference type="AlphaFoldDB" id="A0A857GKN9"/>
<name>A0A857GKN9_9GAMM</name>
<dbReference type="OrthoDB" id="6163999at2"/>
<reference evidence="1 2" key="1">
    <citation type="submission" date="2017-10" db="EMBL/GenBank/DDBJ databases">
        <title>Coral associated bacteria.</title>
        <authorList>
            <person name="Wang X."/>
        </authorList>
    </citation>
    <scope>NUCLEOTIDE SEQUENCE [LARGE SCALE GENOMIC DNA]</scope>
    <source>
        <strain evidence="1 2">SCSIO 43005</strain>
    </source>
</reference>
<gene>
    <name evidence="1" type="ORF">CTT34_08830</name>
</gene>
<proteinExistence type="predicted"/>
<organism evidence="1 2">
    <name type="scientific">Vreelandella aquamarina</name>
    <dbReference type="NCBI Taxonomy" id="77097"/>
    <lineage>
        <taxon>Bacteria</taxon>
        <taxon>Pseudomonadati</taxon>
        <taxon>Pseudomonadota</taxon>
        <taxon>Gammaproteobacteria</taxon>
        <taxon>Oceanospirillales</taxon>
        <taxon>Halomonadaceae</taxon>
        <taxon>Vreelandella</taxon>
    </lineage>
</organism>
<evidence type="ECO:0000313" key="1">
    <source>
        <dbReference type="EMBL" id="QHD49785.1"/>
    </source>
</evidence>
<evidence type="ECO:0000313" key="2">
    <source>
        <dbReference type="Proteomes" id="UP000463949"/>
    </source>
</evidence>
<dbReference type="RefSeq" id="WP_159342093.1">
    <property type="nucleotide sequence ID" value="NZ_CP024621.1"/>
</dbReference>
<sequence length="249" mass="27857">MGDELKAIQDDLDSVLERLADYMNSEGSEKHDSLARNYKKPDAARVALHYVSTKGDALDASINSAEYCHDGLDRNAQGFPKGCRLREHPTDNEGLSDLIEALRALESWIVTRWPLEDSHTQALAFAVNAWSQNECQFIGENVGLTLTPKRLVDWRKLARKSAAEEVYVLNLRDPKAYPIGEALFEHVGQQFGMSAKTVSRAYYSKDAKMLRGAFDRAFGPEAPPMPDKDSSITVGEWLQDFDWSKTDGS</sequence>
<protein>
    <submittedName>
        <fullName evidence="1">Uncharacterized protein</fullName>
    </submittedName>
</protein>